<accession>A0A238KXP0</accession>
<sequence length="69" mass="7313">MGHDWILDVLTDLKTFARANGMPSLAAQLDDATFVAQAEITSQAEGKGIGVYVGKRAAPGRGDRAARVR</sequence>
<dbReference type="Proteomes" id="UP000207598">
    <property type="component" value="Unassembled WGS sequence"/>
</dbReference>
<keyword evidence="2" id="KW-1185">Reference proteome</keyword>
<reference evidence="1 2" key="1">
    <citation type="submission" date="2017-05" db="EMBL/GenBank/DDBJ databases">
        <authorList>
            <person name="Song R."/>
            <person name="Chenine A.L."/>
            <person name="Ruprecht R.M."/>
        </authorList>
    </citation>
    <scope>NUCLEOTIDE SEQUENCE [LARGE SCALE GENOMIC DNA]</scope>
    <source>
        <strain evidence="1 2">CECT 8898</strain>
    </source>
</reference>
<dbReference type="RefSeq" id="WP_094022410.1">
    <property type="nucleotide sequence ID" value="NZ_FXYF01000011.1"/>
</dbReference>
<proteinExistence type="predicted"/>
<protein>
    <submittedName>
        <fullName evidence="1">Uncharacterized protein</fullName>
    </submittedName>
</protein>
<evidence type="ECO:0000313" key="2">
    <source>
        <dbReference type="Proteomes" id="UP000207598"/>
    </source>
</evidence>
<gene>
    <name evidence="1" type="ORF">MAA8898_03634</name>
</gene>
<dbReference type="EMBL" id="FXYF01000011">
    <property type="protein sequence ID" value="SMX47341.1"/>
    <property type="molecule type" value="Genomic_DNA"/>
</dbReference>
<organism evidence="1 2">
    <name type="scientific">Maliponia aquimaris</name>
    <dbReference type="NCBI Taxonomy" id="1673631"/>
    <lineage>
        <taxon>Bacteria</taxon>
        <taxon>Pseudomonadati</taxon>
        <taxon>Pseudomonadota</taxon>
        <taxon>Alphaproteobacteria</taxon>
        <taxon>Rhodobacterales</taxon>
        <taxon>Paracoccaceae</taxon>
        <taxon>Maliponia</taxon>
    </lineage>
</organism>
<evidence type="ECO:0000313" key="1">
    <source>
        <dbReference type="EMBL" id="SMX47341.1"/>
    </source>
</evidence>
<name>A0A238KXP0_9RHOB</name>
<dbReference type="AlphaFoldDB" id="A0A238KXP0"/>
<dbReference type="OrthoDB" id="7659348at2"/>